<dbReference type="Gene3D" id="3.80.10.10">
    <property type="entry name" value="Ribonuclease Inhibitor"/>
    <property type="match status" value="1"/>
</dbReference>
<dbReference type="PANTHER" id="PTHR47186:SF30">
    <property type="entry name" value="EF-HAND DOMAIN-CONTAINING PROTEIN"/>
    <property type="match status" value="1"/>
</dbReference>
<organism evidence="4 5">
    <name type="scientific">Quercus suber</name>
    <name type="common">Cork oak</name>
    <dbReference type="NCBI Taxonomy" id="58331"/>
    <lineage>
        <taxon>Eukaryota</taxon>
        <taxon>Viridiplantae</taxon>
        <taxon>Streptophyta</taxon>
        <taxon>Embryophyta</taxon>
        <taxon>Tracheophyta</taxon>
        <taxon>Spermatophyta</taxon>
        <taxon>Magnoliopsida</taxon>
        <taxon>eudicotyledons</taxon>
        <taxon>Gunneridae</taxon>
        <taxon>Pentapetalae</taxon>
        <taxon>rosids</taxon>
        <taxon>fabids</taxon>
        <taxon>Fagales</taxon>
        <taxon>Fagaceae</taxon>
        <taxon>Quercus</taxon>
    </lineage>
</organism>
<name>A0AAW0KQ76_QUESU</name>
<dbReference type="Pfam" id="PF23598">
    <property type="entry name" value="LRR_14"/>
    <property type="match status" value="1"/>
</dbReference>
<feature type="domain" description="Disease resistance R13L4/SHOC-2-like LRR" evidence="3">
    <location>
        <begin position="11"/>
        <end position="188"/>
    </location>
</feature>
<accession>A0AAW0KQ76</accession>
<sequence length="269" mass="30421">MIVEPQLFDQLTCLRTLHLKGRSILELPNEVEKLIHLRLLKLSCEEIKELPESICNLCNLQSLDVSECWELDKLPQRIGKLINLRHLLFIEDVEETRIKSFPKGIGRLTCLKTLRYFPVGGKGEEICKLGELEHLNHIQGTLFISGLKNVIDFGAIENTLKKKNHLRDLRLLHTHLHHSSPRRRQREWRLWLGSARNAKIKTENLSSYATVKIENSDGMKDGGAKGTGPAGPTAPTRGLVPGIVVKEDATKIFTENIQTSGPYSARDNE</sequence>
<protein>
    <submittedName>
        <fullName evidence="4">Disease resistance protein rga4</fullName>
    </submittedName>
</protein>
<gene>
    <name evidence="4" type="primary">RGA4_24</name>
    <name evidence="4" type="ORF">CFP56_015753</name>
</gene>
<keyword evidence="5" id="KW-1185">Reference proteome</keyword>
<evidence type="ECO:0000259" key="3">
    <source>
        <dbReference type="Pfam" id="PF23598"/>
    </source>
</evidence>
<reference evidence="4 5" key="1">
    <citation type="journal article" date="2018" name="Sci. Data">
        <title>The draft genome sequence of cork oak.</title>
        <authorList>
            <person name="Ramos A.M."/>
            <person name="Usie A."/>
            <person name="Barbosa P."/>
            <person name="Barros P.M."/>
            <person name="Capote T."/>
            <person name="Chaves I."/>
            <person name="Simoes F."/>
            <person name="Abreu I."/>
            <person name="Carrasquinho I."/>
            <person name="Faro C."/>
            <person name="Guimaraes J.B."/>
            <person name="Mendonca D."/>
            <person name="Nobrega F."/>
            <person name="Rodrigues L."/>
            <person name="Saibo N.J.M."/>
            <person name="Varela M.C."/>
            <person name="Egas C."/>
            <person name="Matos J."/>
            <person name="Miguel C.M."/>
            <person name="Oliveira M.M."/>
            <person name="Ricardo C.P."/>
            <person name="Goncalves S."/>
        </authorList>
    </citation>
    <scope>NUCLEOTIDE SEQUENCE [LARGE SCALE GENOMIC DNA]</scope>
    <source>
        <strain evidence="5">cv. HL8</strain>
    </source>
</reference>
<dbReference type="InterPro" id="IPR032675">
    <property type="entry name" value="LRR_dom_sf"/>
</dbReference>
<dbReference type="AlphaFoldDB" id="A0AAW0KQ76"/>
<dbReference type="SUPFAM" id="SSF52058">
    <property type="entry name" value="L domain-like"/>
    <property type="match status" value="1"/>
</dbReference>
<evidence type="ECO:0000256" key="1">
    <source>
        <dbReference type="ARBA" id="ARBA00022737"/>
    </source>
</evidence>
<evidence type="ECO:0000313" key="4">
    <source>
        <dbReference type="EMBL" id="KAK7841129.1"/>
    </source>
</evidence>
<keyword evidence="1" id="KW-0677">Repeat</keyword>
<comment type="caution">
    <text evidence="4">The sequence shown here is derived from an EMBL/GenBank/DDBJ whole genome shotgun (WGS) entry which is preliminary data.</text>
</comment>
<dbReference type="PANTHER" id="PTHR47186">
    <property type="entry name" value="LEUCINE-RICH REPEAT-CONTAINING PROTEIN 57"/>
    <property type="match status" value="1"/>
</dbReference>
<dbReference type="EMBL" id="PKMF04000247">
    <property type="protein sequence ID" value="KAK7841129.1"/>
    <property type="molecule type" value="Genomic_DNA"/>
</dbReference>
<evidence type="ECO:0000256" key="2">
    <source>
        <dbReference type="SAM" id="MobiDB-lite"/>
    </source>
</evidence>
<feature type="region of interest" description="Disordered" evidence="2">
    <location>
        <begin position="216"/>
        <end position="239"/>
    </location>
</feature>
<dbReference type="InterPro" id="IPR055414">
    <property type="entry name" value="LRR_R13L4/SHOC2-like"/>
</dbReference>
<evidence type="ECO:0000313" key="5">
    <source>
        <dbReference type="Proteomes" id="UP000237347"/>
    </source>
</evidence>
<proteinExistence type="predicted"/>
<dbReference type="Proteomes" id="UP000237347">
    <property type="component" value="Unassembled WGS sequence"/>
</dbReference>